<comment type="caution">
    <text evidence="1">The sequence shown here is derived from an EMBL/GenBank/DDBJ whole genome shotgun (WGS) entry which is preliminary data.</text>
</comment>
<dbReference type="EMBL" id="MU266708">
    <property type="protein sequence ID" value="KAH7918985.1"/>
    <property type="molecule type" value="Genomic_DNA"/>
</dbReference>
<sequence length="126" mass="13157">MEDSASGQRNGVKRRTAEVGREGSTVIMAVSEPRIGEHPGNGLHQNLYGRLSRSGPGTAAGSPPTHLPTAAHPLLAVRCSSPTALCILPVDLLSAVQACEALHETTYNQLISLVHNASALGRSKTI</sequence>
<evidence type="ECO:0000313" key="2">
    <source>
        <dbReference type="Proteomes" id="UP000790709"/>
    </source>
</evidence>
<proteinExistence type="predicted"/>
<name>A0ACB8AZZ1_9AGAM</name>
<protein>
    <submittedName>
        <fullName evidence="1">Uncharacterized protein</fullName>
    </submittedName>
</protein>
<gene>
    <name evidence="1" type="ORF">BV22DRAFT_885986</name>
</gene>
<evidence type="ECO:0000313" key="1">
    <source>
        <dbReference type="EMBL" id="KAH7918985.1"/>
    </source>
</evidence>
<accession>A0ACB8AZZ1</accession>
<keyword evidence="2" id="KW-1185">Reference proteome</keyword>
<dbReference type="Proteomes" id="UP000790709">
    <property type="component" value="Unassembled WGS sequence"/>
</dbReference>
<organism evidence="1 2">
    <name type="scientific">Leucogyrophana mollusca</name>
    <dbReference type="NCBI Taxonomy" id="85980"/>
    <lineage>
        <taxon>Eukaryota</taxon>
        <taxon>Fungi</taxon>
        <taxon>Dikarya</taxon>
        <taxon>Basidiomycota</taxon>
        <taxon>Agaricomycotina</taxon>
        <taxon>Agaricomycetes</taxon>
        <taxon>Agaricomycetidae</taxon>
        <taxon>Boletales</taxon>
        <taxon>Boletales incertae sedis</taxon>
        <taxon>Leucogyrophana</taxon>
    </lineage>
</organism>
<reference evidence="1" key="1">
    <citation type="journal article" date="2021" name="New Phytol.">
        <title>Evolutionary innovations through gain and loss of genes in the ectomycorrhizal Boletales.</title>
        <authorList>
            <person name="Wu G."/>
            <person name="Miyauchi S."/>
            <person name="Morin E."/>
            <person name="Kuo A."/>
            <person name="Drula E."/>
            <person name="Varga T."/>
            <person name="Kohler A."/>
            <person name="Feng B."/>
            <person name="Cao Y."/>
            <person name="Lipzen A."/>
            <person name="Daum C."/>
            <person name="Hundley H."/>
            <person name="Pangilinan J."/>
            <person name="Johnson J."/>
            <person name="Barry K."/>
            <person name="LaButti K."/>
            <person name="Ng V."/>
            <person name="Ahrendt S."/>
            <person name="Min B."/>
            <person name="Choi I.G."/>
            <person name="Park H."/>
            <person name="Plett J.M."/>
            <person name="Magnuson J."/>
            <person name="Spatafora J.W."/>
            <person name="Nagy L.G."/>
            <person name="Henrissat B."/>
            <person name="Grigoriev I.V."/>
            <person name="Yang Z.L."/>
            <person name="Xu J."/>
            <person name="Martin F.M."/>
        </authorList>
    </citation>
    <scope>NUCLEOTIDE SEQUENCE</scope>
    <source>
        <strain evidence="1">KUC20120723A-06</strain>
    </source>
</reference>